<feature type="region of interest" description="Disordered" evidence="2">
    <location>
        <begin position="1"/>
        <end position="300"/>
    </location>
</feature>
<dbReference type="EMBL" id="MU857602">
    <property type="protein sequence ID" value="KAK4251995.1"/>
    <property type="molecule type" value="Genomic_DNA"/>
</dbReference>
<organism evidence="3 4">
    <name type="scientific">Corynascus novoguineensis</name>
    <dbReference type="NCBI Taxonomy" id="1126955"/>
    <lineage>
        <taxon>Eukaryota</taxon>
        <taxon>Fungi</taxon>
        <taxon>Dikarya</taxon>
        <taxon>Ascomycota</taxon>
        <taxon>Pezizomycotina</taxon>
        <taxon>Sordariomycetes</taxon>
        <taxon>Sordariomycetidae</taxon>
        <taxon>Sordariales</taxon>
        <taxon>Chaetomiaceae</taxon>
        <taxon>Corynascus</taxon>
    </lineage>
</organism>
<feature type="compositionally biased region" description="Polar residues" evidence="2">
    <location>
        <begin position="190"/>
        <end position="206"/>
    </location>
</feature>
<feature type="compositionally biased region" description="Basic and acidic residues" evidence="2">
    <location>
        <begin position="100"/>
        <end position="109"/>
    </location>
</feature>
<comment type="caution">
    <text evidence="3">The sequence shown here is derived from an EMBL/GenBank/DDBJ whole genome shotgun (WGS) entry which is preliminary data.</text>
</comment>
<keyword evidence="4" id="KW-1185">Reference proteome</keyword>
<evidence type="ECO:0000256" key="2">
    <source>
        <dbReference type="SAM" id="MobiDB-lite"/>
    </source>
</evidence>
<feature type="compositionally biased region" description="Low complexity" evidence="2">
    <location>
        <begin position="125"/>
        <end position="145"/>
    </location>
</feature>
<reference evidence="3" key="2">
    <citation type="submission" date="2023-05" db="EMBL/GenBank/DDBJ databases">
        <authorList>
            <consortium name="Lawrence Berkeley National Laboratory"/>
            <person name="Steindorff A."/>
            <person name="Hensen N."/>
            <person name="Bonometti L."/>
            <person name="Westerberg I."/>
            <person name="Brannstrom I.O."/>
            <person name="Guillou S."/>
            <person name="Cros-Aarteil S."/>
            <person name="Calhoun S."/>
            <person name="Haridas S."/>
            <person name="Kuo A."/>
            <person name="Mondo S."/>
            <person name="Pangilinan J."/>
            <person name="Riley R."/>
            <person name="Labutti K."/>
            <person name="Andreopoulos B."/>
            <person name="Lipzen A."/>
            <person name="Chen C."/>
            <person name="Yanf M."/>
            <person name="Daum C."/>
            <person name="Ng V."/>
            <person name="Clum A."/>
            <person name="Ohm R."/>
            <person name="Martin F."/>
            <person name="Silar P."/>
            <person name="Natvig D."/>
            <person name="Lalanne C."/>
            <person name="Gautier V."/>
            <person name="Ament-Velasquez S.L."/>
            <person name="Kruys A."/>
            <person name="Hutchinson M.I."/>
            <person name="Powell A.J."/>
            <person name="Barry K."/>
            <person name="Miller A.N."/>
            <person name="Grigoriev I.V."/>
            <person name="Debuchy R."/>
            <person name="Gladieux P."/>
            <person name="Thoren M.H."/>
            <person name="Johannesson H."/>
        </authorList>
    </citation>
    <scope>NUCLEOTIDE SEQUENCE</scope>
    <source>
        <strain evidence="3">CBS 359.72</strain>
    </source>
</reference>
<dbReference type="Pfam" id="PF13094">
    <property type="entry name" value="CENP-Q"/>
    <property type="match status" value="1"/>
</dbReference>
<feature type="compositionally biased region" description="Gly residues" evidence="2">
    <location>
        <begin position="402"/>
        <end position="417"/>
    </location>
</feature>
<proteinExistence type="predicted"/>
<evidence type="ECO:0000313" key="4">
    <source>
        <dbReference type="Proteomes" id="UP001303647"/>
    </source>
</evidence>
<protein>
    <submittedName>
        <fullName evidence="3">CENP-Q, a CENPA-CAD centromere complex subunit-domain-containing protein</fullName>
    </submittedName>
</protein>
<reference evidence="3" key="1">
    <citation type="journal article" date="2023" name="Mol. Phylogenet. Evol.">
        <title>Genome-scale phylogeny and comparative genomics of the fungal order Sordariales.</title>
        <authorList>
            <person name="Hensen N."/>
            <person name="Bonometti L."/>
            <person name="Westerberg I."/>
            <person name="Brannstrom I.O."/>
            <person name="Guillou S."/>
            <person name="Cros-Aarteil S."/>
            <person name="Calhoun S."/>
            <person name="Haridas S."/>
            <person name="Kuo A."/>
            <person name="Mondo S."/>
            <person name="Pangilinan J."/>
            <person name="Riley R."/>
            <person name="LaButti K."/>
            <person name="Andreopoulos B."/>
            <person name="Lipzen A."/>
            <person name="Chen C."/>
            <person name="Yan M."/>
            <person name="Daum C."/>
            <person name="Ng V."/>
            <person name="Clum A."/>
            <person name="Steindorff A."/>
            <person name="Ohm R.A."/>
            <person name="Martin F."/>
            <person name="Silar P."/>
            <person name="Natvig D.O."/>
            <person name="Lalanne C."/>
            <person name="Gautier V."/>
            <person name="Ament-Velasquez S.L."/>
            <person name="Kruys A."/>
            <person name="Hutchinson M.I."/>
            <person name="Powell A.J."/>
            <person name="Barry K."/>
            <person name="Miller A.N."/>
            <person name="Grigoriev I.V."/>
            <person name="Debuchy R."/>
            <person name="Gladieux P."/>
            <person name="Hiltunen Thoren M."/>
            <person name="Johannesson H."/>
        </authorList>
    </citation>
    <scope>NUCLEOTIDE SEQUENCE</scope>
    <source>
        <strain evidence="3">CBS 359.72</strain>
    </source>
</reference>
<sequence length="601" mass="66066">MEPEATRRKRGRSRKSIAPEAEDEEHTAAEQVSQTESPTAVPKRRRRPPKTRNPELEEENSPEERPRKRRRAREGDEAEDEQSESERSKAHKLKKASNHAPKEAAHSEDQYTQEPTNRRNTRARQSGGSSGQQPQQEPETQSGQSHKGKGRRGRKPTNHEEQSENQNREEISNRKSRRERLSAIDKQGEPSEQQPSIASGSGTQEQIPRKQKRGRPSLAELSISRAQNQPSPPRTGQRKEKRKGSPRSSGEDESPSQAAGQSSSVGRPAKQAASRLPPNRRTSSGIPEPSSEEPSRRPGGHVDILVKHRHLTALTRHIPRATIASKWTPLSPPSVAAVTSLLADSARPVLHRLRDRDQRHAQAALILRTFSARLHSKLVKGMPFPPPTVPSSKAAKKKAGFATGGGKSERQGGGGGGHEVELDFERTVDAIAGLERALDPLLHSVALLRAEKEREERALEREYEALRRLEGNARAQARGWREGRGRGREHVLMRGLLVGTSTGEVDGDGGERDGSRIGRSLEVVPAATKRGGGGSSGVFKDLQEEELLALSQQLGNHMESMRSNLGQIEGVLPAIARTKAALQGTLCEHLDPEQYEQVLLG</sequence>
<feature type="compositionally biased region" description="Basic and acidic residues" evidence="2">
    <location>
        <begin position="157"/>
        <end position="189"/>
    </location>
</feature>
<evidence type="ECO:0000256" key="1">
    <source>
        <dbReference type="SAM" id="Coils"/>
    </source>
</evidence>
<feature type="region of interest" description="Disordered" evidence="2">
    <location>
        <begin position="384"/>
        <end position="420"/>
    </location>
</feature>
<dbReference type="Proteomes" id="UP001303647">
    <property type="component" value="Unassembled WGS sequence"/>
</dbReference>
<dbReference type="AlphaFoldDB" id="A0AAN7D1K3"/>
<keyword evidence="1" id="KW-0175">Coiled coil</keyword>
<feature type="coiled-coil region" evidence="1">
    <location>
        <begin position="445"/>
        <end position="476"/>
    </location>
</feature>
<gene>
    <name evidence="3" type="ORF">C7999DRAFT_27231</name>
</gene>
<feature type="compositionally biased region" description="Polar residues" evidence="2">
    <location>
        <begin position="255"/>
        <end position="265"/>
    </location>
</feature>
<dbReference type="InterPro" id="IPR025212">
    <property type="entry name" value="CAD_CENP-Q"/>
</dbReference>
<accession>A0AAN7D1K3</accession>
<evidence type="ECO:0000313" key="3">
    <source>
        <dbReference type="EMBL" id="KAK4251995.1"/>
    </source>
</evidence>
<feature type="compositionally biased region" description="Basic residues" evidence="2">
    <location>
        <begin position="146"/>
        <end position="156"/>
    </location>
</feature>
<name>A0AAN7D1K3_9PEZI</name>